<gene>
    <name evidence="2" type="ORF">V0R50_23190</name>
</gene>
<sequence>MSNTPERFDWSQAQAVLDTLHRYGWGYDSFDMALMGSAFSEDAISGGVVSGSSSGWGPWTGRAAIVAGLKAIHESQPDRRRHVISTPMFLRLDSEQAELKALLTCYSILPGQQPVLATTGEYLARLSRTDGTWTIDQLDAVLDGEF</sequence>
<dbReference type="Pfam" id="PF13577">
    <property type="entry name" value="SnoaL_4"/>
    <property type="match status" value="1"/>
</dbReference>
<dbReference type="InterPro" id="IPR037401">
    <property type="entry name" value="SnoaL-like"/>
</dbReference>
<evidence type="ECO:0000259" key="1">
    <source>
        <dbReference type="Pfam" id="PF13577"/>
    </source>
</evidence>
<dbReference type="EMBL" id="JAZDQJ010000033">
    <property type="protein sequence ID" value="MEE1936140.1"/>
    <property type="molecule type" value="Genomic_DNA"/>
</dbReference>
<evidence type="ECO:0000313" key="3">
    <source>
        <dbReference type="Proteomes" id="UP001335100"/>
    </source>
</evidence>
<dbReference type="Gene3D" id="3.10.450.50">
    <property type="match status" value="1"/>
</dbReference>
<keyword evidence="3" id="KW-1185">Reference proteome</keyword>
<comment type="caution">
    <text evidence="2">The sequence shown here is derived from an EMBL/GenBank/DDBJ whole genome shotgun (WGS) entry which is preliminary data.</text>
</comment>
<name>A0ABU7HX90_9PSED</name>
<dbReference type="SUPFAM" id="SSF54427">
    <property type="entry name" value="NTF2-like"/>
    <property type="match status" value="1"/>
</dbReference>
<dbReference type="InterPro" id="IPR032710">
    <property type="entry name" value="NTF2-like_dom_sf"/>
</dbReference>
<reference evidence="2 3" key="1">
    <citation type="submission" date="2024-01" db="EMBL/GenBank/DDBJ databases">
        <title>Unpublished Manusciprt.</title>
        <authorList>
            <person name="Duman M."/>
            <person name="Valdes E.G."/>
            <person name="Ajmi N."/>
            <person name="Altun S."/>
            <person name="Saticioglu I.B."/>
        </authorList>
    </citation>
    <scope>NUCLEOTIDE SEQUENCE [LARGE SCALE GENOMIC DNA]</scope>
    <source>
        <strain evidence="2 3">148P</strain>
    </source>
</reference>
<accession>A0ABU7HX90</accession>
<evidence type="ECO:0000313" key="2">
    <source>
        <dbReference type="EMBL" id="MEE1936140.1"/>
    </source>
</evidence>
<dbReference type="Proteomes" id="UP001335100">
    <property type="component" value="Unassembled WGS sequence"/>
</dbReference>
<dbReference type="RefSeq" id="WP_330076837.1">
    <property type="nucleotide sequence ID" value="NZ_JAZDQJ010000033.1"/>
</dbReference>
<feature type="domain" description="SnoaL-like" evidence="1">
    <location>
        <begin position="14"/>
        <end position="137"/>
    </location>
</feature>
<protein>
    <submittedName>
        <fullName evidence="2">Nuclear transport factor 2 family protein</fullName>
    </submittedName>
</protein>
<proteinExistence type="predicted"/>
<organism evidence="2 3">
    <name type="scientific">Pseudomonas ulcerans</name>
    <dbReference type="NCBI Taxonomy" id="3115852"/>
    <lineage>
        <taxon>Bacteria</taxon>
        <taxon>Pseudomonadati</taxon>
        <taxon>Pseudomonadota</taxon>
        <taxon>Gammaproteobacteria</taxon>
        <taxon>Pseudomonadales</taxon>
        <taxon>Pseudomonadaceae</taxon>
        <taxon>Pseudomonas</taxon>
    </lineage>
</organism>